<dbReference type="Ensembl" id="ENSZALT00000005664.1">
    <property type="protein sequence ID" value="ENSZALP00000003587.1"/>
    <property type="gene ID" value="ENSZALG00000003541.1"/>
</dbReference>
<evidence type="ECO:0000313" key="1">
    <source>
        <dbReference type="Ensembl" id="ENSZALP00000003587.1"/>
    </source>
</evidence>
<name>A0A8D2M7G7_ZONAL</name>
<reference evidence="1" key="2">
    <citation type="submission" date="2025-09" db="UniProtKB">
        <authorList>
            <consortium name="Ensembl"/>
        </authorList>
    </citation>
    <scope>IDENTIFICATION</scope>
</reference>
<protein>
    <submittedName>
        <fullName evidence="1">Uncharacterized protein</fullName>
    </submittedName>
</protein>
<sequence>PGPPDLFLLSCLPAGCPQISICPGSSCPGLFFPEVNLMTFLASACSKLKQDFFSTAVKSSHVFQIHPSLLLKDLNESVPKVFKLFCTEARTRALTKQCISLHGAVLHQKKPKSEMTTTLQQKTNVCFHPEVYFLTNIPGGKHLLRKKGGKHAFLMLLAVRVRNKGLWLRSILELCNCSGIQKTNASD</sequence>
<proteinExistence type="predicted"/>
<dbReference type="Proteomes" id="UP000694413">
    <property type="component" value="Unassembled WGS sequence"/>
</dbReference>
<organism evidence="1 2">
    <name type="scientific">Zonotrichia albicollis</name>
    <name type="common">White-throated sparrow</name>
    <name type="synonym">Fringilla albicollis</name>
    <dbReference type="NCBI Taxonomy" id="44394"/>
    <lineage>
        <taxon>Eukaryota</taxon>
        <taxon>Metazoa</taxon>
        <taxon>Chordata</taxon>
        <taxon>Craniata</taxon>
        <taxon>Vertebrata</taxon>
        <taxon>Euteleostomi</taxon>
        <taxon>Archelosauria</taxon>
        <taxon>Archosauria</taxon>
        <taxon>Dinosauria</taxon>
        <taxon>Saurischia</taxon>
        <taxon>Theropoda</taxon>
        <taxon>Coelurosauria</taxon>
        <taxon>Aves</taxon>
        <taxon>Neognathae</taxon>
        <taxon>Neoaves</taxon>
        <taxon>Telluraves</taxon>
        <taxon>Australaves</taxon>
        <taxon>Passeriformes</taxon>
        <taxon>Passerellidae</taxon>
        <taxon>Zonotrichia</taxon>
    </lineage>
</organism>
<dbReference type="AlphaFoldDB" id="A0A8D2M7G7"/>
<reference evidence="1" key="1">
    <citation type="submission" date="2025-08" db="UniProtKB">
        <authorList>
            <consortium name="Ensembl"/>
        </authorList>
    </citation>
    <scope>IDENTIFICATION</scope>
</reference>
<accession>A0A8D2M7G7</accession>
<evidence type="ECO:0000313" key="2">
    <source>
        <dbReference type="Proteomes" id="UP000694413"/>
    </source>
</evidence>
<keyword evidence="2" id="KW-1185">Reference proteome</keyword>